<dbReference type="GO" id="GO:0004175">
    <property type="term" value="F:endopeptidase activity"/>
    <property type="evidence" value="ECO:0007669"/>
    <property type="project" value="UniProtKB-ARBA"/>
</dbReference>
<feature type="transmembrane region" description="Helical" evidence="1">
    <location>
        <begin position="208"/>
        <end position="230"/>
    </location>
</feature>
<dbReference type="PANTHER" id="PTHR35797">
    <property type="entry name" value="PROTEASE-RELATED"/>
    <property type="match status" value="1"/>
</dbReference>
<evidence type="ECO:0000256" key="1">
    <source>
        <dbReference type="SAM" id="Phobius"/>
    </source>
</evidence>
<evidence type="ECO:0000259" key="2">
    <source>
        <dbReference type="Pfam" id="PF02517"/>
    </source>
</evidence>
<dbReference type="OrthoDB" id="28575at2157"/>
<gene>
    <name evidence="3" type="ORF">GJR99_06635</name>
</gene>
<evidence type="ECO:0000313" key="3">
    <source>
        <dbReference type="EMBL" id="MRW96252.1"/>
    </source>
</evidence>
<feature type="transmembrane region" description="Helical" evidence="1">
    <location>
        <begin position="63"/>
        <end position="84"/>
    </location>
</feature>
<feature type="transmembrane region" description="Helical" evidence="1">
    <location>
        <begin position="237"/>
        <end position="256"/>
    </location>
</feature>
<organism evidence="3 4">
    <name type="scientific">Haloferax marinum</name>
    <dbReference type="NCBI Taxonomy" id="2666143"/>
    <lineage>
        <taxon>Archaea</taxon>
        <taxon>Methanobacteriati</taxon>
        <taxon>Methanobacteriota</taxon>
        <taxon>Stenosarchaea group</taxon>
        <taxon>Halobacteria</taxon>
        <taxon>Halobacteriales</taxon>
        <taxon>Haloferacaceae</taxon>
        <taxon>Haloferax</taxon>
    </lineage>
</organism>
<comment type="caution">
    <text evidence="3">The sequence shown here is derived from an EMBL/GenBank/DDBJ whole genome shotgun (WGS) entry which is preliminary data.</text>
</comment>
<protein>
    <submittedName>
        <fullName evidence="3">CPBP family intramembrane metalloprotease</fullName>
    </submittedName>
</protein>
<proteinExistence type="predicted"/>
<feature type="transmembrane region" description="Helical" evidence="1">
    <location>
        <begin position="145"/>
        <end position="163"/>
    </location>
</feature>
<dbReference type="Proteomes" id="UP000443423">
    <property type="component" value="Unassembled WGS sequence"/>
</dbReference>
<reference evidence="3 4" key="1">
    <citation type="submission" date="2019-11" db="EMBL/GenBank/DDBJ databases">
        <title>Whole genome sequence of Haloferax sp. MBLA0078.</title>
        <authorList>
            <person name="Seo M.-J."/>
            <person name="Cho E.-S."/>
        </authorList>
    </citation>
    <scope>NUCLEOTIDE SEQUENCE [LARGE SCALE GENOMIC DNA]</scope>
    <source>
        <strain evidence="3 4">MBLA0078</strain>
    </source>
</reference>
<keyword evidence="1" id="KW-1133">Transmembrane helix</keyword>
<dbReference type="GO" id="GO:0008237">
    <property type="term" value="F:metallopeptidase activity"/>
    <property type="evidence" value="ECO:0007669"/>
    <property type="project" value="UniProtKB-KW"/>
</dbReference>
<keyword evidence="1" id="KW-0472">Membrane</keyword>
<feature type="transmembrane region" description="Helical" evidence="1">
    <location>
        <begin position="105"/>
        <end position="125"/>
    </location>
</feature>
<sequence length="304" mass="31882">MALGTDRSSDIVSTDVGASTAVRRASTFLVFTFGLSLAVYLPVIAATRGWVDVPALTDPWVSGALSIFAICTPGVVALSLHLASDGISGLRDAVDSVTSWRFGRLWWAVTVLLGPLLVAVPYGAYLLLGGPSLPSPVLFLLDQPAGVVVLGVMVGATMLLALGEELGWRGYFLPLLQARFGAAVASLVLGVCWFLWHLPLRFVDGANGGFPLALWGVSIVATAFIYTWLFNNTGGSVLAVTVLHGLLNVSNGLVALQPNVTGELLSAYVIAGTNVLFALVIILVYGTTSFARRRASVLAAPLDD</sequence>
<dbReference type="GO" id="GO:0080120">
    <property type="term" value="P:CAAX-box protein maturation"/>
    <property type="evidence" value="ECO:0007669"/>
    <property type="project" value="UniProtKB-ARBA"/>
</dbReference>
<dbReference type="GO" id="GO:0006508">
    <property type="term" value="P:proteolysis"/>
    <property type="evidence" value="ECO:0007669"/>
    <property type="project" value="UniProtKB-KW"/>
</dbReference>
<dbReference type="PANTHER" id="PTHR35797:SF1">
    <property type="entry name" value="PROTEASE"/>
    <property type="match status" value="1"/>
</dbReference>
<feature type="domain" description="CAAX prenyl protease 2/Lysostaphin resistance protein A-like" evidence="2">
    <location>
        <begin position="150"/>
        <end position="249"/>
    </location>
</feature>
<keyword evidence="4" id="KW-1185">Reference proteome</keyword>
<dbReference type="InterPro" id="IPR003675">
    <property type="entry name" value="Rce1/LyrA-like_dom"/>
</dbReference>
<keyword evidence="3" id="KW-0645">Protease</keyword>
<dbReference type="AlphaFoldDB" id="A0A6A8G6Q9"/>
<evidence type="ECO:0000313" key="4">
    <source>
        <dbReference type="Proteomes" id="UP000443423"/>
    </source>
</evidence>
<dbReference type="Pfam" id="PF02517">
    <property type="entry name" value="Rce1-like"/>
    <property type="match status" value="1"/>
</dbReference>
<keyword evidence="1" id="KW-0812">Transmembrane</keyword>
<dbReference type="RefSeq" id="WP_151110479.1">
    <property type="nucleotide sequence ID" value="NZ_WKJQ01000001.1"/>
</dbReference>
<keyword evidence="3" id="KW-0482">Metalloprotease</keyword>
<feature type="transmembrane region" description="Helical" evidence="1">
    <location>
        <begin position="28"/>
        <end position="51"/>
    </location>
</feature>
<feature type="transmembrane region" description="Helical" evidence="1">
    <location>
        <begin position="268"/>
        <end position="286"/>
    </location>
</feature>
<accession>A0A6A8G6Q9</accession>
<keyword evidence="3" id="KW-0378">Hydrolase</keyword>
<dbReference type="InterPro" id="IPR042150">
    <property type="entry name" value="MmRce1-like"/>
</dbReference>
<feature type="transmembrane region" description="Helical" evidence="1">
    <location>
        <begin position="175"/>
        <end position="196"/>
    </location>
</feature>
<dbReference type="EMBL" id="WKJQ01000001">
    <property type="protein sequence ID" value="MRW96252.1"/>
    <property type="molecule type" value="Genomic_DNA"/>
</dbReference>
<name>A0A6A8G6Q9_9EURY</name>